<proteinExistence type="predicted"/>
<evidence type="ECO:0000256" key="1">
    <source>
        <dbReference type="SAM" id="MobiDB-lite"/>
    </source>
</evidence>
<protein>
    <recommendedName>
        <fullName evidence="3">Thioredoxin domain-containing protein</fullName>
    </recommendedName>
</protein>
<dbReference type="EMBL" id="MN738839">
    <property type="protein sequence ID" value="QHT39188.1"/>
    <property type="molecule type" value="Genomic_DNA"/>
</dbReference>
<dbReference type="Gene3D" id="3.40.30.10">
    <property type="entry name" value="Glutaredoxin"/>
    <property type="match status" value="1"/>
</dbReference>
<evidence type="ECO:0008006" key="3">
    <source>
        <dbReference type="Google" id="ProtNLM"/>
    </source>
</evidence>
<dbReference type="SUPFAM" id="SSF52833">
    <property type="entry name" value="Thioredoxin-like"/>
    <property type="match status" value="1"/>
</dbReference>
<name>A0A6C0FBX8_9ZZZZ</name>
<dbReference type="AlphaFoldDB" id="A0A6C0FBX8"/>
<sequence>MVSRNKSKTHKRPKSNRTNRKKNINYELHYFRMDGCKWCDDFQNTLLPKLLKKKKLTTKIFNKSENPLLVKKYKIETYPALVRVRGKRHKLFKDKRNMKNILKFLR</sequence>
<feature type="region of interest" description="Disordered" evidence="1">
    <location>
        <begin position="1"/>
        <end position="22"/>
    </location>
</feature>
<dbReference type="InterPro" id="IPR036249">
    <property type="entry name" value="Thioredoxin-like_sf"/>
</dbReference>
<organism evidence="2">
    <name type="scientific">viral metagenome</name>
    <dbReference type="NCBI Taxonomy" id="1070528"/>
    <lineage>
        <taxon>unclassified sequences</taxon>
        <taxon>metagenomes</taxon>
        <taxon>organismal metagenomes</taxon>
    </lineage>
</organism>
<accession>A0A6C0FBX8</accession>
<evidence type="ECO:0000313" key="2">
    <source>
        <dbReference type="EMBL" id="QHT39188.1"/>
    </source>
</evidence>
<reference evidence="2" key="1">
    <citation type="journal article" date="2020" name="Nature">
        <title>Giant virus diversity and host interactions through global metagenomics.</title>
        <authorList>
            <person name="Schulz F."/>
            <person name="Roux S."/>
            <person name="Paez-Espino D."/>
            <person name="Jungbluth S."/>
            <person name="Walsh D.A."/>
            <person name="Denef V.J."/>
            <person name="McMahon K.D."/>
            <person name="Konstantinidis K.T."/>
            <person name="Eloe-Fadrosh E.A."/>
            <person name="Kyrpides N.C."/>
            <person name="Woyke T."/>
        </authorList>
    </citation>
    <scope>NUCLEOTIDE SEQUENCE</scope>
    <source>
        <strain evidence="2">GVMAG-S-ERX556126-94</strain>
    </source>
</reference>